<feature type="transmembrane region" description="Helical" evidence="1">
    <location>
        <begin position="6"/>
        <end position="25"/>
    </location>
</feature>
<keyword evidence="1" id="KW-0812">Transmembrane</keyword>
<evidence type="ECO:0000256" key="1">
    <source>
        <dbReference type="SAM" id="Phobius"/>
    </source>
</evidence>
<protein>
    <recommendedName>
        <fullName evidence="4">Immunity protein PlnM</fullName>
    </recommendedName>
</protein>
<organism evidence="2 3">
    <name type="scientific">Pediococcus cellicola</name>
    <dbReference type="NCBI Taxonomy" id="319652"/>
    <lineage>
        <taxon>Bacteria</taxon>
        <taxon>Bacillati</taxon>
        <taxon>Bacillota</taxon>
        <taxon>Bacilli</taxon>
        <taxon>Lactobacillales</taxon>
        <taxon>Lactobacillaceae</taxon>
        <taxon>Pediococcus</taxon>
    </lineage>
</organism>
<evidence type="ECO:0000313" key="3">
    <source>
        <dbReference type="Proteomes" id="UP000051568"/>
    </source>
</evidence>
<dbReference type="RefSeq" id="WP_057751495.1">
    <property type="nucleotide sequence ID" value="NZ_BJVH01000009.1"/>
</dbReference>
<dbReference type="Proteomes" id="UP000051568">
    <property type="component" value="Unassembled WGS sequence"/>
</dbReference>
<comment type="caution">
    <text evidence="2">The sequence shown here is derived from an EMBL/GenBank/DDBJ whole genome shotgun (WGS) entry which is preliminary data.</text>
</comment>
<name>A0A0R2IV87_9LACO</name>
<sequence>MNPNLLIHIIGVVAILAGILQLFVFHHQWQKLKVTMNEHTTGWMPLSLWTSVWFGIVFIVVGIGFLFFGV</sequence>
<proteinExistence type="predicted"/>
<dbReference type="PATRIC" id="fig|319652.3.peg.1723"/>
<evidence type="ECO:0000313" key="2">
    <source>
        <dbReference type="EMBL" id="KRN65863.1"/>
    </source>
</evidence>
<gene>
    <name evidence="2" type="ORF">IV80_GL001702</name>
</gene>
<evidence type="ECO:0008006" key="4">
    <source>
        <dbReference type="Google" id="ProtNLM"/>
    </source>
</evidence>
<dbReference type="EMBL" id="JQBR01000007">
    <property type="protein sequence ID" value="KRN65863.1"/>
    <property type="molecule type" value="Genomic_DNA"/>
</dbReference>
<keyword evidence="3" id="KW-1185">Reference proteome</keyword>
<accession>A0A0R2IV87</accession>
<feature type="transmembrane region" description="Helical" evidence="1">
    <location>
        <begin position="46"/>
        <end position="68"/>
    </location>
</feature>
<dbReference type="AlphaFoldDB" id="A0A0R2IV87"/>
<reference evidence="2 3" key="1">
    <citation type="journal article" date="2015" name="Genome Announc.">
        <title>Expanding the biotechnology potential of lactobacilli through comparative genomics of 213 strains and associated genera.</title>
        <authorList>
            <person name="Sun Z."/>
            <person name="Harris H.M."/>
            <person name="McCann A."/>
            <person name="Guo C."/>
            <person name="Argimon S."/>
            <person name="Zhang W."/>
            <person name="Yang X."/>
            <person name="Jeffery I.B."/>
            <person name="Cooney J.C."/>
            <person name="Kagawa T.F."/>
            <person name="Liu W."/>
            <person name="Song Y."/>
            <person name="Salvetti E."/>
            <person name="Wrobel A."/>
            <person name="Rasinkangas P."/>
            <person name="Parkhill J."/>
            <person name="Rea M.C."/>
            <person name="O'Sullivan O."/>
            <person name="Ritari J."/>
            <person name="Douillard F.P."/>
            <person name="Paul Ross R."/>
            <person name="Yang R."/>
            <person name="Briner A.E."/>
            <person name="Felis G.E."/>
            <person name="de Vos W.M."/>
            <person name="Barrangou R."/>
            <person name="Klaenhammer T.R."/>
            <person name="Caufield P.W."/>
            <person name="Cui Y."/>
            <person name="Zhang H."/>
            <person name="O'Toole P.W."/>
        </authorList>
    </citation>
    <scope>NUCLEOTIDE SEQUENCE [LARGE SCALE GENOMIC DNA]</scope>
    <source>
        <strain evidence="2 3">DSM 17757</strain>
    </source>
</reference>
<keyword evidence="1" id="KW-1133">Transmembrane helix</keyword>
<keyword evidence="1" id="KW-0472">Membrane</keyword>